<dbReference type="KEGG" id="mno:Mnod_2444"/>
<evidence type="ECO:0000313" key="3">
    <source>
        <dbReference type="EMBL" id="ACL57414.1"/>
    </source>
</evidence>
<dbReference type="InterPro" id="IPR058531">
    <property type="entry name" value="Baseplate_J_M"/>
</dbReference>
<feature type="domain" description="Baseplate protein J-like barrel" evidence="1">
    <location>
        <begin position="92"/>
        <end position="156"/>
    </location>
</feature>
<dbReference type="STRING" id="460265.Mnod_2444"/>
<reference evidence="3 4" key="1">
    <citation type="submission" date="2009-01" db="EMBL/GenBank/DDBJ databases">
        <title>Complete sequence of chromosome of Methylobacterium nodulans ORS 2060.</title>
        <authorList>
            <consortium name="US DOE Joint Genome Institute"/>
            <person name="Lucas S."/>
            <person name="Copeland A."/>
            <person name="Lapidus A."/>
            <person name="Glavina del Rio T."/>
            <person name="Dalin E."/>
            <person name="Tice H."/>
            <person name="Bruce D."/>
            <person name="Goodwin L."/>
            <person name="Pitluck S."/>
            <person name="Sims D."/>
            <person name="Brettin T."/>
            <person name="Detter J.C."/>
            <person name="Han C."/>
            <person name="Larimer F."/>
            <person name="Land M."/>
            <person name="Hauser L."/>
            <person name="Kyrpides N."/>
            <person name="Ivanova N."/>
            <person name="Marx C.J."/>
            <person name="Richardson P."/>
        </authorList>
    </citation>
    <scope>NUCLEOTIDE SEQUENCE [LARGE SCALE GENOMIC DNA]</scope>
    <source>
        <strain evidence="4">LMG 21967 / CNCM I-2342 / ORS 2060</strain>
    </source>
</reference>
<dbReference type="PANTHER" id="PTHR37829:SF3">
    <property type="entry name" value="PROTEIN JAYE-RELATED"/>
    <property type="match status" value="1"/>
</dbReference>
<dbReference type="PANTHER" id="PTHR37829">
    <property type="entry name" value="PHAGE-LIKE ELEMENT PBSX PROTEIN XKDT"/>
    <property type="match status" value="1"/>
</dbReference>
<proteinExistence type="predicted"/>
<dbReference type="InterPro" id="IPR052399">
    <property type="entry name" value="Phage_Baseplate_Assmbl_Protein"/>
</dbReference>
<keyword evidence="4" id="KW-1185">Reference proteome</keyword>
<dbReference type="eggNOG" id="COG3299">
    <property type="taxonomic scope" value="Bacteria"/>
</dbReference>
<dbReference type="InterPro" id="IPR006949">
    <property type="entry name" value="Barrel_Baseplate_J-like"/>
</dbReference>
<evidence type="ECO:0000259" key="2">
    <source>
        <dbReference type="Pfam" id="PF26078"/>
    </source>
</evidence>
<gene>
    <name evidence="3" type="ordered locus">Mnod_2444</name>
</gene>
<name>B8ICK3_METNO</name>
<dbReference type="Pfam" id="PF26078">
    <property type="entry name" value="Baseplate_J_M"/>
    <property type="match status" value="1"/>
</dbReference>
<dbReference type="EMBL" id="CP001349">
    <property type="protein sequence ID" value="ACL57414.1"/>
    <property type="molecule type" value="Genomic_DNA"/>
</dbReference>
<evidence type="ECO:0000259" key="1">
    <source>
        <dbReference type="Pfam" id="PF04865"/>
    </source>
</evidence>
<evidence type="ECO:0000313" key="4">
    <source>
        <dbReference type="Proteomes" id="UP000008207"/>
    </source>
</evidence>
<dbReference type="AlphaFoldDB" id="B8ICK3"/>
<dbReference type="OrthoDB" id="7565172at2"/>
<dbReference type="RefSeq" id="WP_015929094.1">
    <property type="nucleotide sequence ID" value="NC_011894.1"/>
</dbReference>
<feature type="domain" description="Baseplate J-like central" evidence="2">
    <location>
        <begin position="201"/>
        <end position="278"/>
    </location>
</feature>
<dbReference type="Pfam" id="PF04865">
    <property type="entry name" value="Baseplate_J"/>
    <property type="match status" value="1"/>
</dbReference>
<dbReference type="HOGENOM" id="CLU_039609_1_1_5"/>
<accession>B8ICK3</accession>
<dbReference type="Proteomes" id="UP000008207">
    <property type="component" value="Chromosome"/>
</dbReference>
<organism evidence="3 4">
    <name type="scientific">Methylobacterium nodulans (strain LMG 21967 / CNCM I-2342 / ORS 2060)</name>
    <dbReference type="NCBI Taxonomy" id="460265"/>
    <lineage>
        <taxon>Bacteria</taxon>
        <taxon>Pseudomonadati</taxon>
        <taxon>Pseudomonadota</taxon>
        <taxon>Alphaproteobacteria</taxon>
        <taxon>Hyphomicrobiales</taxon>
        <taxon>Methylobacteriaceae</taxon>
        <taxon>Methylobacterium</taxon>
    </lineage>
</organism>
<protein>
    <submittedName>
        <fullName evidence="3">Baseplate J family protein</fullName>
    </submittedName>
</protein>
<sequence length="370" mass="39161">MAGYNIRSLAELGSQARKYFTQAVEGAVALVWANTFTVFAKVLALLDFEHEQRRAWLFKQMFASTADEIWLVRHAFELGLAQGAGQTAFGRVTVAATPGLVVPAGLTWVREDGLTYTTLAQAIAAGNSVTLYVEADLVGEVGNVAAGTELTLSPDSDAPEALGTVATVVAAEDGSGLSGGIDAEDLESLRARVLARKRNPPHGGAEGDYIAWVTEALPGVVRAVWVDSFSNDARSVWVMFTVADQPNGIPTAAQVATVQAHIDDGVRRPVTARVFVSAPIAHHINLLIAGLSPDTPDIRDAIAAEVEAVFVDRAEPGKPTKGAFALSRSWLTEAISRATGEDRHRLVTPADDLVFGPGQLPVPGLISYTD</sequence>